<evidence type="ECO:0000256" key="18">
    <source>
        <dbReference type="ARBA" id="ARBA00038851"/>
    </source>
</evidence>
<feature type="transmembrane region" description="Helical" evidence="23">
    <location>
        <begin position="179"/>
        <end position="203"/>
    </location>
</feature>
<reference evidence="24 25" key="1">
    <citation type="journal article" date="2018" name="Gigascience">
        <title>Genomes of trombidid mites reveal novel predicted allergens and laterally-transferred genes associated with secondary metabolism.</title>
        <authorList>
            <person name="Dong X."/>
            <person name="Chaisiri K."/>
            <person name="Xia D."/>
            <person name="Armstrong S.D."/>
            <person name="Fang Y."/>
            <person name="Donnelly M.J."/>
            <person name="Kadowaki T."/>
            <person name="McGarry J.W."/>
            <person name="Darby A.C."/>
            <person name="Makepeace B.L."/>
        </authorList>
    </citation>
    <scope>NUCLEOTIDE SEQUENCE [LARGE SCALE GENOMIC DNA]</scope>
    <source>
        <strain evidence="24">UoL-UT</strain>
    </source>
</reference>
<comment type="caution">
    <text evidence="24">The sequence shown here is derived from an EMBL/GenBank/DDBJ whole genome shotgun (WGS) entry which is preliminary data.</text>
</comment>
<dbReference type="PROSITE" id="PS01018">
    <property type="entry name" value="STEROL_REDUCT_2"/>
    <property type="match status" value="1"/>
</dbReference>
<evidence type="ECO:0000256" key="2">
    <source>
        <dbReference type="ARBA" id="ARBA00004770"/>
    </source>
</evidence>
<comment type="catalytic activity">
    <reaction evidence="22">
        <text>7-dehydrodesmosterol + NADPH + H(+) = desmosterol + NADP(+)</text>
        <dbReference type="Rhea" id="RHEA:46740"/>
        <dbReference type="ChEBI" id="CHEBI:15378"/>
        <dbReference type="ChEBI" id="CHEBI:17737"/>
        <dbReference type="ChEBI" id="CHEBI:27910"/>
        <dbReference type="ChEBI" id="CHEBI:57783"/>
        <dbReference type="ChEBI" id="CHEBI:58349"/>
    </reaction>
    <physiologicalReaction direction="left-to-right" evidence="22">
        <dbReference type="Rhea" id="RHEA:46741"/>
    </physiologicalReaction>
</comment>
<dbReference type="Proteomes" id="UP000288716">
    <property type="component" value="Unassembled WGS sequence"/>
</dbReference>
<keyword evidence="11 23" id="KW-1133">Transmembrane helix</keyword>
<dbReference type="AlphaFoldDB" id="A0A443S5W3"/>
<dbReference type="InterPro" id="IPR001171">
    <property type="entry name" value="ERG24_DHCR-like"/>
</dbReference>
<keyword evidence="10" id="KW-0752">Steroid biosynthesis</keyword>
<dbReference type="PANTHER" id="PTHR21257">
    <property type="entry name" value="DELTA(14)-STEROL REDUCTASE"/>
    <property type="match status" value="1"/>
</dbReference>
<proteinExistence type="inferred from homology"/>
<evidence type="ECO:0000256" key="9">
    <source>
        <dbReference type="ARBA" id="ARBA00022857"/>
    </source>
</evidence>
<comment type="pathway">
    <text evidence="2">Steroid biosynthesis; cholesterol biosynthesis.</text>
</comment>
<dbReference type="PANTHER" id="PTHR21257:SF38">
    <property type="entry name" value="7-DEHYDROCHOLESTEROL REDUCTASE"/>
    <property type="match status" value="1"/>
</dbReference>
<comment type="similarity">
    <text evidence="3">Belongs to the ERG4/ERG24 family.</text>
</comment>
<keyword evidence="15 23" id="KW-0472">Membrane</keyword>
<keyword evidence="4" id="KW-0444">Lipid biosynthesis</keyword>
<accession>A0A443S5W3</accession>
<evidence type="ECO:0000256" key="22">
    <source>
        <dbReference type="ARBA" id="ARBA00047826"/>
    </source>
</evidence>
<keyword evidence="25" id="KW-1185">Reference proteome</keyword>
<evidence type="ECO:0000313" key="25">
    <source>
        <dbReference type="Proteomes" id="UP000288716"/>
    </source>
</evidence>
<dbReference type="EC" id="1.3.1.21" evidence="18"/>
<evidence type="ECO:0000256" key="10">
    <source>
        <dbReference type="ARBA" id="ARBA00022955"/>
    </source>
</evidence>
<evidence type="ECO:0000256" key="12">
    <source>
        <dbReference type="ARBA" id="ARBA00023002"/>
    </source>
</evidence>
<dbReference type="GO" id="GO:0006695">
    <property type="term" value="P:cholesterol biosynthetic process"/>
    <property type="evidence" value="ECO:0007669"/>
    <property type="project" value="UniProtKB-UniPathway"/>
</dbReference>
<keyword evidence="6 23" id="KW-0812">Transmembrane</keyword>
<sequence>MTVLVPVISYFPMLPLYHNFTTFAGYLVLFGFVFSGYLFWKGKNSPSPGIFGTSKNPIFDFYWGRELYPRIGEDLDLKQLVNCRFGLFLWQLIILMAWKANYELYQSAYDRGDFNWAFTANVLLQTFYLAKFYYSEDTYMFTIDTCVDRFGYYIAWGCMVWVPTFYTSSTLYMVRHSPIAGFTFLKFLVTVSLGLTMVALNYITDYQRKLARDTNGKCEIWGRPAQIIHATYESDDGKPVKTILLASGFWGMARHMNYAFEIGCTFIWSACAGFLSPIPHLYLIFLIFLLIHRSFRDDHKCQEKYGKYWSQYREMVPFRILPFVF</sequence>
<keyword evidence="13" id="KW-0756">Sterol biosynthesis</keyword>
<organism evidence="24 25">
    <name type="scientific">Leptotrombidium deliense</name>
    <dbReference type="NCBI Taxonomy" id="299467"/>
    <lineage>
        <taxon>Eukaryota</taxon>
        <taxon>Metazoa</taxon>
        <taxon>Ecdysozoa</taxon>
        <taxon>Arthropoda</taxon>
        <taxon>Chelicerata</taxon>
        <taxon>Arachnida</taxon>
        <taxon>Acari</taxon>
        <taxon>Acariformes</taxon>
        <taxon>Trombidiformes</taxon>
        <taxon>Prostigmata</taxon>
        <taxon>Anystina</taxon>
        <taxon>Parasitengona</taxon>
        <taxon>Trombiculoidea</taxon>
        <taxon>Trombiculidae</taxon>
        <taxon>Leptotrombidium</taxon>
    </lineage>
</organism>
<feature type="transmembrane region" description="Helical" evidence="23">
    <location>
        <begin position="150"/>
        <end position="173"/>
    </location>
</feature>
<feature type="transmembrane region" description="Helical" evidence="23">
    <location>
        <begin position="20"/>
        <end position="40"/>
    </location>
</feature>
<keyword evidence="5" id="KW-0153">Cholesterol metabolism</keyword>
<comment type="subcellular location">
    <subcellularLocation>
        <location evidence="1">Endoplasmic reticulum membrane</location>
        <topology evidence="1">Multi-pass membrane protein</topology>
    </subcellularLocation>
</comment>
<keyword evidence="16" id="KW-1207">Sterol metabolism</keyword>
<dbReference type="GO" id="GO:0005789">
    <property type="term" value="C:endoplasmic reticulum membrane"/>
    <property type="evidence" value="ECO:0007669"/>
    <property type="project" value="UniProtKB-SubCell"/>
</dbReference>
<gene>
    <name evidence="24" type="ORF">B4U80_00516</name>
</gene>
<feature type="transmembrane region" description="Helical" evidence="23">
    <location>
        <begin position="114"/>
        <end position="130"/>
    </location>
</feature>
<dbReference type="VEuPathDB" id="VectorBase:LDEU009148"/>
<dbReference type="UniPathway" id="UPA00063"/>
<name>A0A443S5W3_9ACAR</name>
<comment type="catalytic activity">
    <reaction evidence="21">
        <text>cholesterol + NADP(+) = 7-dehydrocholesterol + NADPH + H(+)</text>
        <dbReference type="Rhea" id="RHEA:23984"/>
        <dbReference type="ChEBI" id="CHEBI:15378"/>
        <dbReference type="ChEBI" id="CHEBI:16113"/>
        <dbReference type="ChEBI" id="CHEBI:17759"/>
        <dbReference type="ChEBI" id="CHEBI:57783"/>
        <dbReference type="ChEBI" id="CHEBI:58349"/>
        <dbReference type="EC" id="1.3.1.21"/>
    </reaction>
    <physiologicalReaction direction="right-to-left" evidence="21">
        <dbReference type="Rhea" id="RHEA:23986"/>
    </physiologicalReaction>
</comment>
<dbReference type="InterPro" id="IPR018083">
    <property type="entry name" value="Sterol_reductase_CS"/>
</dbReference>
<evidence type="ECO:0000313" key="24">
    <source>
        <dbReference type="EMBL" id="RWS22893.1"/>
    </source>
</evidence>
<evidence type="ECO:0000256" key="16">
    <source>
        <dbReference type="ARBA" id="ARBA00023166"/>
    </source>
</evidence>
<keyword evidence="17" id="KW-0753">Steroid metabolism</keyword>
<evidence type="ECO:0000256" key="14">
    <source>
        <dbReference type="ARBA" id="ARBA00023098"/>
    </source>
</evidence>
<evidence type="ECO:0000256" key="20">
    <source>
        <dbReference type="ARBA" id="ARBA00042688"/>
    </source>
</evidence>
<keyword evidence="12" id="KW-0560">Oxidoreductase</keyword>
<evidence type="ECO:0000256" key="15">
    <source>
        <dbReference type="ARBA" id="ARBA00023136"/>
    </source>
</evidence>
<keyword evidence="9" id="KW-0521">NADP</keyword>
<dbReference type="GO" id="GO:0047598">
    <property type="term" value="F:7-dehydrocholesterol reductase activity"/>
    <property type="evidence" value="ECO:0007669"/>
    <property type="project" value="UniProtKB-EC"/>
</dbReference>
<dbReference type="Gene3D" id="1.20.120.1630">
    <property type="match status" value="1"/>
</dbReference>
<dbReference type="GO" id="GO:0016132">
    <property type="term" value="P:brassinosteroid biosynthetic process"/>
    <property type="evidence" value="ECO:0007669"/>
    <property type="project" value="TreeGrafter"/>
</dbReference>
<evidence type="ECO:0000256" key="19">
    <source>
        <dbReference type="ARBA" id="ARBA00039984"/>
    </source>
</evidence>
<feature type="transmembrane region" description="Helical" evidence="23">
    <location>
        <begin position="85"/>
        <end position="102"/>
    </location>
</feature>
<keyword evidence="7" id="KW-0152">Cholesterol biosynthesis</keyword>
<feature type="transmembrane region" description="Helical" evidence="23">
    <location>
        <begin position="266"/>
        <end position="291"/>
    </location>
</feature>
<evidence type="ECO:0000256" key="17">
    <source>
        <dbReference type="ARBA" id="ARBA00023221"/>
    </source>
</evidence>
<dbReference type="EMBL" id="NCKV01007640">
    <property type="protein sequence ID" value="RWS22893.1"/>
    <property type="molecule type" value="Genomic_DNA"/>
</dbReference>
<evidence type="ECO:0000256" key="23">
    <source>
        <dbReference type="SAM" id="Phobius"/>
    </source>
</evidence>
<evidence type="ECO:0000256" key="6">
    <source>
        <dbReference type="ARBA" id="ARBA00022692"/>
    </source>
</evidence>
<dbReference type="STRING" id="299467.A0A443S5W3"/>
<evidence type="ECO:0000256" key="21">
    <source>
        <dbReference type="ARBA" id="ARBA00047795"/>
    </source>
</evidence>
<protein>
    <recommendedName>
        <fullName evidence="19">7-dehydrocholesterol reductase</fullName>
        <ecNumber evidence="18">1.3.1.21</ecNumber>
    </recommendedName>
    <alternativeName>
        <fullName evidence="20">Sterol Delta(7)-reductase</fullName>
    </alternativeName>
</protein>
<keyword evidence="14" id="KW-0443">Lipid metabolism</keyword>
<evidence type="ECO:0000256" key="8">
    <source>
        <dbReference type="ARBA" id="ARBA00022824"/>
    </source>
</evidence>
<evidence type="ECO:0000256" key="7">
    <source>
        <dbReference type="ARBA" id="ARBA00022778"/>
    </source>
</evidence>
<evidence type="ECO:0000256" key="4">
    <source>
        <dbReference type="ARBA" id="ARBA00022516"/>
    </source>
</evidence>
<evidence type="ECO:0000256" key="11">
    <source>
        <dbReference type="ARBA" id="ARBA00022989"/>
    </source>
</evidence>
<dbReference type="Pfam" id="PF01222">
    <property type="entry name" value="ERG4_ERG24"/>
    <property type="match status" value="1"/>
</dbReference>
<evidence type="ECO:0000256" key="3">
    <source>
        <dbReference type="ARBA" id="ARBA00005402"/>
    </source>
</evidence>
<evidence type="ECO:0000256" key="1">
    <source>
        <dbReference type="ARBA" id="ARBA00004477"/>
    </source>
</evidence>
<dbReference type="OrthoDB" id="5326588at2759"/>
<keyword evidence="8" id="KW-0256">Endoplasmic reticulum</keyword>
<evidence type="ECO:0000256" key="5">
    <source>
        <dbReference type="ARBA" id="ARBA00022548"/>
    </source>
</evidence>
<evidence type="ECO:0000256" key="13">
    <source>
        <dbReference type="ARBA" id="ARBA00023011"/>
    </source>
</evidence>